<dbReference type="Pfam" id="PF03208">
    <property type="entry name" value="PRA1"/>
    <property type="match status" value="1"/>
</dbReference>
<keyword evidence="6 7" id="KW-0472">Membrane</keyword>
<dbReference type="InterPro" id="IPR004895">
    <property type="entry name" value="Prenylated_rab_accept_PRA1"/>
</dbReference>
<comment type="similarity">
    <text evidence="3 7">Belongs to the PRA1 family.</text>
</comment>
<dbReference type="GO" id="GO:0005794">
    <property type="term" value="C:Golgi apparatus"/>
    <property type="evidence" value="ECO:0007669"/>
    <property type="project" value="TreeGrafter"/>
</dbReference>
<feature type="compositionally biased region" description="Pro residues" evidence="8">
    <location>
        <begin position="59"/>
        <end position="77"/>
    </location>
</feature>
<dbReference type="GO" id="GO:0016192">
    <property type="term" value="P:vesicle-mediated transport"/>
    <property type="evidence" value="ECO:0007669"/>
    <property type="project" value="TreeGrafter"/>
</dbReference>
<evidence type="ECO:0000256" key="7">
    <source>
        <dbReference type="RuleBase" id="RU363107"/>
    </source>
</evidence>
<evidence type="ECO:0000256" key="3">
    <source>
        <dbReference type="ARBA" id="ARBA00006483"/>
    </source>
</evidence>
<evidence type="ECO:0000256" key="1">
    <source>
        <dbReference type="ARBA" id="ARBA00002501"/>
    </source>
</evidence>
<feature type="transmembrane region" description="Helical" evidence="7">
    <location>
        <begin position="206"/>
        <end position="222"/>
    </location>
</feature>
<feature type="region of interest" description="Disordered" evidence="8">
    <location>
        <begin position="1"/>
        <end position="92"/>
    </location>
</feature>
<keyword evidence="10" id="KW-1185">Reference proteome</keyword>
<feature type="compositionally biased region" description="Low complexity" evidence="8">
    <location>
        <begin position="14"/>
        <end position="33"/>
    </location>
</feature>
<evidence type="ECO:0000256" key="5">
    <source>
        <dbReference type="ARBA" id="ARBA00022989"/>
    </source>
</evidence>
<evidence type="ECO:0000256" key="2">
    <source>
        <dbReference type="ARBA" id="ARBA00004141"/>
    </source>
</evidence>
<dbReference type="EMBL" id="CM029054">
    <property type="protein sequence ID" value="KAG2535321.1"/>
    <property type="molecule type" value="Genomic_DNA"/>
</dbReference>
<keyword evidence="7" id="KW-0813">Transport</keyword>
<keyword evidence="5 7" id="KW-1133">Transmembrane helix</keyword>
<dbReference type="GO" id="GO:0016020">
    <property type="term" value="C:membrane"/>
    <property type="evidence" value="ECO:0007669"/>
    <property type="project" value="UniProtKB-SubCell"/>
</dbReference>
<feature type="transmembrane region" description="Helical" evidence="7">
    <location>
        <begin position="145"/>
        <end position="164"/>
    </location>
</feature>
<dbReference type="OrthoDB" id="63113at2759"/>
<dbReference type="PANTHER" id="PTHR19317:SF58">
    <property type="entry name" value="OS03G0741600 PROTEIN"/>
    <property type="match status" value="1"/>
</dbReference>
<evidence type="ECO:0000313" key="9">
    <source>
        <dbReference type="EMBL" id="KAG2535321.1"/>
    </source>
</evidence>
<comment type="subcellular location">
    <subcellularLocation>
        <location evidence="2 7">Membrane</location>
        <topology evidence="2 7">Multi-pass membrane protein</topology>
    </subcellularLocation>
</comment>
<name>A0A8T0MDF7_PANVG</name>
<sequence length="278" mass="28699">MRSSAAVQPPPPASSSAAMYGSGPAYVAPASSAPGGGGYSYPAPASASAGAGYAKIPTNPAPPSAYPYPSPNPPPPQVSTQAPIQDPTTPPSPLARAAELVTRFREQGQALVAARRPWAEVFRAPAFSKPPSLGEAVARMRRNTAYFRANYALAVVAVFAASLLWHPGTLFALIILCAAWFFLYFARPAQGGQPLRVFGMEFDDGTVLAALCGVTVIAMLFTNVGWNVVGSLMVGAALVGAHAALRSTDDLFLTEQEAAGDGLVAAAGPILPTYVRIG</sequence>
<dbReference type="GO" id="GO:0005783">
    <property type="term" value="C:endoplasmic reticulum"/>
    <property type="evidence" value="ECO:0007669"/>
    <property type="project" value="UniProtKB-ARBA"/>
</dbReference>
<accession>A0A8T0MDF7</accession>
<dbReference type="AlphaFoldDB" id="A0A8T0MDF7"/>
<comment type="caution">
    <text evidence="9">The sequence shown here is derived from an EMBL/GenBank/DDBJ whole genome shotgun (WGS) entry which is preliminary data.</text>
</comment>
<proteinExistence type="inferred from homology"/>
<feature type="transmembrane region" description="Helical" evidence="7">
    <location>
        <begin position="170"/>
        <end position="186"/>
    </location>
</feature>
<dbReference type="Proteomes" id="UP000823388">
    <property type="component" value="Chromosome 9N"/>
</dbReference>
<dbReference type="PANTHER" id="PTHR19317">
    <property type="entry name" value="PRENYLATED RAB ACCEPTOR 1-RELATED"/>
    <property type="match status" value="1"/>
</dbReference>
<keyword evidence="4 7" id="KW-0812">Transmembrane</keyword>
<evidence type="ECO:0000256" key="4">
    <source>
        <dbReference type="ARBA" id="ARBA00022692"/>
    </source>
</evidence>
<reference evidence="9" key="1">
    <citation type="submission" date="2020-05" db="EMBL/GenBank/DDBJ databases">
        <title>WGS assembly of Panicum virgatum.</title>
        <authorList>
            <person name="Lovell J.T."/>
            <person name="Jenkins J."/>
            <person name="Shu S."/>
            <person name="Juenger T.E."/>
            <person name="Schmutz J."/>
        </authorList>
    </citation>
    <scope>NUCLEOTIDE SEQUENCE</scope>
    <source>
        <strain evidence="9">AP13</strain>
    </source>
</reference>
<feature type="compositionally biased region" description="Low complexity" evidence="8">
    <location>
        <begin position="40"/>
        <end position="58"/>
    </location>
</feature>
<evidence type="ECO:0000256" key="8">
    <source>
        <dbReference type="SAM" id="MobiDB-lite"/>
    </source>
</evidence>
<evidence type="ECO:0000256" key="6">
    <source>
        <dbReference type="ARBA" id="ARBA00023136"/>
    </source>
</evidence>
<evidence type="ECO:0000313" key="10">
    <source>
        <dbReference type="Proteomes" id="UP000823388"/>
    </source>
</evidence>
<protein>
    <recommendedName>
        <fullName evidence="7">PRA1 family protein</fullName>
    </recommendedName>
</protein>
<comment type="function">
    <text evidence="1 7">May be involved in both secretory and endocytic intracellular trafficking in the endosomal/prevacuolar compartments.</text>
</comment>
<organism evidence="9 10">
    <name type="scientific">Panicum virgatum</name>
    <name type="common">Blackwell switchgrass</name>
    <dbReference type="NCBI Taxonomy" id="38727"/>
    <lineage>
        <taxon>Eukaryota</taxon>
        <taxon>Viridiplantae</taxon>
        <taxon>Streptophyta</taxon>
        <taxon>Embryophyta</taxon>
        <taxon>Tracheophyta</taxon>
        <taxon>Spermatophyta</taxon>
        <taxon>Magnoliopsida</taxon>
        <taxon>Liliopsida</taxon>
        <taxon>Poales</taxon>
        <taxon>Poaceae</taxon>
        <taxon>PACMAD clade</taxon>
        <taxon>Panicoideae</taxon>
        <taxon>Panicodae</taxon>
        <taxon>Paniceae</taxon>
        <taxon>Panicinae</taxon>
        <taxon>Panicum</taxon>
        <taxon>Panicum sect. Hiantes</taxon>
    </lineage>
</organism>
<gene>
    <name evidence="9" type="ORF">PVAP13_9NG107500</name>
</gene>